<gene>
    <name evidence="2" type="ORF">A374_01374</name>
</gene>
<dbReference type="AlphaFoldDB" id="I8UK11"/>
<accession>I8UK11</accession>
<dbReference type="EMBL" id="AKKV01000010">
    <property type="protein sequence ID" value="EIT87225.1"/>
    <property type="molecule type" value="Genomic_DNA"/>
</dbReference>
<evidence type="ECO:0000313" key="2">
    <source>
        <dbReference type="EMBL" id="EIT87225.1"/>
    </source>
</evidence>
<keyword evidence="3" id="KW-1185">Reference proteome</keyword>
<proteinExistence type="predicted"/>
<keyword evidence="1" id="KW-0472">Membrane</keyword>
<protein>
    <submittedName>
        <fullName evidence="2">Uncharacterized protein</fullName>
    </submittedName>
</protein>
<name>I8UK11_9BACL</name>
<keyword evidence="1" id="KW-0812">Transmembrane</keyword>
<evidence type="ECO:0000313" key="3">
    <source>
        <dbReference type="Proteomes" id="UP000004080"/>
    </source>
</evidence>
<dbReference type="Proteomes" id="UP000004080">
    <property type="component" value="Unassembled WGS sequence"/>
</dbReference>
<comment type="caution">
    <text evidence="2">The sequence shown here is derived from an EMBL/GenBank/DDBJ whole genome shotgun (WGS) entry which is preliminary data.</text>
</comment>
<dbReference type="RefSeq" id="WP_007200379.1">
    <property type="nucleotide sequence ID" value="NZ_AKKV01000010.1"/>
</dbReference>
<organism evidence="2 3">
    <name type="scientific">Fictibacillus macauensis ZFHKF-1</name>
    <dbReference type="NCBI Taxonomy" id="1196324"/>
    <lineage>
        <taxon>Bacteria</taxon>
        <taxon>Bacillati</taxon>
        <taxon>Bacillota</taxon>
        <taxon>Bacilli</taxon>
        <taxon>Bacillales</taxon>
        <taxon>Fictibacillaceae</taxon>
        <taxon>Fictibacillus</taxon>
    </lineage>
</organism>
<dbReference type="PATRIC" id="fig|1196324.3.peg.275"/>
<feature type="transmembrane region" description="Helical" evidence="1">
    <location>
        <begin position="113"/>
        <end position="139"/>
    </location>
</feature>
<sequence>MNGDSKGKVYIDKSVDKNSKDYKRLKEIVEIINNHVSLKYVEMEYDKKRMTRYDSTPAFAEFARNLVVSEGKKNGDFPEPQYADGKKTKRGYAVSFSNSETNQLVATMSLESIIMPIVAGLLGGTGLPAAAIALFSAIVNKASDKLDKANKGKVSLLKLTPIQPL</sequence>
<keyword evidence="1" id="KW-1133">Transmembrane helix</keyword>
<reference evidence="2 3" key="1">
    <citation type="journal article" date="2012" name="J. Bacteriol.">
        <title>Genome of Bacillus macauensis ZFHKF-1, a Long-Chain-Forming Bacterium.</title>
        <authorList>
            <person name="Cai L."/>
            <person name="Zhang T."/>
        </authorList>
    </citation>
    <scope>NUCLEOTIDE SEQUENCE [LARGE SCALE GENOMIC DNA]</scope>
    <source>
        <strain evidence="2 3">ZFHKF-1</strain>
    </source>
</reference>
<evidence type="ECO:0000256" key="1">
    <source>
        <dbReference type="SAM" id="Phobius"/>
    </source>
</evidence>